<dbReference type="EMBL" id="LVVL01000001">
    <property type="protein sequence ID" value="OAN15659.1"/>
    <property type="molecule type" value="Genomic_DNA"/>
</dbReference>
<protein>
    <submittedName>
        <fullName evidence="1">Uncharacterized protein</fullName>
    </submittedName>
</protein>
<dbReference type="RefSeq" id="WP_028106474.1">
    <property type="nucleotide sequence ID" value="NZ_LVVL01000001.1"/>
</dbReference>
<evidence type="ECO:0000313" key="2">
    <source>
        <dbReference type="Proteomes" id="UP000078447"/>
    </source>
</evidence>
<keyword evidence="2" id="KW-1185">Reference proteome</keyword>
<accession>A0ABX2VD07</accession>
<sequence length="118" mass="14154">MFLIRNDLIDYSDQEETLIYPDHLQIFLYRDAEVIKHRCALLIQLDEYEDKLFKPTEVLELLGICEVLSHRHCFPHEPWKLKSADPLIQDLHYFLQKLKSMCIQAVYQDRLIFFQGLS</sequence>
<dbReference type="Proteomes" id="UP000078447">
    <property type="component" value="Unassembled WGS sequence"/>
</dbReference>
<comment type="caution">
    <text evidence="1">The sequence shown here is derived from an EMBL/GenBank/DDBJ whole genome shotgun (WGS) entry which is preliminary data.</text>
</comment>
<organism evidence="1 2">
    <name type="scientific">Exiguobacterium undae</name>
    <dbReference type="NCBI Taxonomy" id="169177"/>
    <lineage>
        <taxon>Bacteria</taxon>
        <taxon>Bacillati</taxon>
        <taxon>Bacillota</taxon>
        <taxon>Bacilli</taxon>
        <taxon>Bacillales</taxon>
        <taxon>Bacillales Family XII. Incertae Sedis</taxon>
        <taxon>Exiguobacterium</taxon>
    </lineage>
</organism>
<evidence type="ECO:0000313" key="1">
    <source>
        <dbReference type="EMBL" id="OAN15659.1"/>
    </source>
</evidence>
<proteinExistence type="predicted"/>
<reference evidence="1 2" key="1">
    <citation type="submission" date="2016-03" db="EMBL/GenBank/DDBJ databases">
        <authorList>
            <person name="Cho S.-Y."/>
            <person name="Lim S."/>
            <person name="Kim H."/>
            <person name="Soh E.H."/>
            <person name="Moon J.S."/>
        </authorList>
    </citation>
    <scope>NUCLEOTIDE SEQUENCE [LARGE SCALE GENOMIC DNA]</scope>
    <source>
        <strain evidence="1 2">KCTC 3810</strain>
    </source>
</reference>
<gene>
    <name evidence="1" type="ORF">A3783_06915</name>
</gene>
<name>A0ABX2VD07_9BACL</name>